<feature type="transmembrane region" description="Helical" evidence="8">
    <location>
        <begin position="104"/>
        <end position="121"/>
    </location>
</feature>
<feature type="transmembrane region" description="Helical" evidence="8">
    <location>
        <begin position="189"/>
        <end position="215"/>
    </location>
</feature>
<sequence>MRESPLDALYFLLPIAFIAGLIDAAIGGGGLIQLPGLFGILPRELPAALLGTNKFASIWGTASAAFNYARRIAIPWQIILPSAVMAFAGSFAGAQLAHTLPASWFRPIVIVLLAVMLVYLWRRPALGSIDAGRPLTRRDALLGAALGCGIGFYDGIFGPGTGTFLIFLFVRSFHFDFLRASACSKVVNLATNAAALVFFIPAKLLLWQLAIPMALANIAGAQVGTRLALRGGNHWLRRLFLTLALVLLGRLLWQQIAG</sequence>
<comment type="similarity">
    <text evidence="2 8">Belongs to the 4-toluene sulfonate uptake permease (TSUP) (TC 2.A.102) family.</text>
</comment>
<dbReference type="EMBL" id="JADFUA010000001">
    <property type="protein sequence ID" value="MBE9608356.1"/>
    <property type="molecule type" value="Genomic_DNA"/>
</dbReference>
<keyword evidence="5 8" id="KW-0812">Transmembrane</keyword>
<dbReference type="InterPro" id="IPR002781">
    <property type="entry name" value="TM_pro_TauE-like"/>
</dbReference>
<reference evidence="9 10" key="1">
    <citation type="submission" date="2020-10" db="EMBL/GenBank/DDBJ databases">
        <title>The genome sequence of Chitinilyticum litopenaei 4Y14.</title>
        <authorList>
            <person name="Liu Y."/>
        </authorList>
    </citation>
    <scope>NUCLEOTIDE SEQUENCE [LARGE SCALE GENOMIC DNA]</scope>
    <source>
        <strain evidence="9 10">4Y14</strain>
    </source>
</reference>
<dbReference type="Pfam" id="PF01925">
    <property type="entry name" value="TauE"/>
    <property type="match status" value="1"/>
</dbReference>
<keyword evidence="3" id="KW-0813">Transport</keyword>
<gene>
    <name evidence="9" type="ORF">INR99_03245</name>
</gene>
<protein>
    <recommendedName>
        <fullName evidence="8">Probable membrane transporter protein</fullName>
    </recommendedName>
</protein>
<evidence type="ECO:0000313" key="9">
    <source>
        <dbReference type="EMBL" id="MBE9608356.1"/>
    </source>
</evidence>
<evidence type="ECO:0000256" key="6">
    <source>
        <dbReference type="ARBA" id="ARBA00022989"/>
    </source>
</evidence>
<evidence type="ECO:0000256" key="7">
    <source>
        <dbReference type="ARBA" id="ARBA00023136"/>
    </source>
</evidence>
<dbReference type="AlphaFoldDB" id="A0A8J7FLB5"/>
<dbReference type="Proteomes" id="UP000604481">
    <property type="component" value="Unassembled WGS sequence"/>
</dbReference>
<comment type="caution">
    <text evidence="9">The sequence shown here is derived from an EMBL/GenBank/DDBJ whole genome shotgun (WGS) entry which is preliminary data.</text>
</comment>
<evidence type="ECO:0000256" key="1">
    <source>
        <dbReference type="ARBA" id="ARBA00004651"/>
    </source>
</evidence>
<organism evidence="9 10">
    <name type="scientific">Chitinilyticum piscinae</name>
    <dbReference type="NCBI Taxonomy" id="2866724"/>
    <lineage>
        <taxon>Bacteria</taxon>
        <taxon>Pseudomonadati</taxon>
        <taxon>Pseudomonadota</taxon>
        <taxon>Betaproteobacteria</taxon>
        <taxon>Neisseriales</taxon>
        <taxon>Chitinibacteraceae</taxon>
        <taxon>Chitinilyticum</taxon>
    </lineage>
</organism>
<dbReference type="PANTHER" id="PTHR30269">
    <property type="entry name" value="TRANSMEMBRANE PROTEIN YFCA"/>
    <property type="match status" value="1"/>
</dbReference>
<evidence type="ECO:0000256" key="5">
    <source>
        <dbReference type="ARBA" id="ARBA00022692"/>
    </source>
</evidence>
<evidence type="ECO:0000256" key="2">
    <source>
        <dbReference type="ARBA" id="ARBA00009142"/>
    </source>
</evidence>
<keyword evidence="7 8" id="KW-0472">Membrane</keyword>
<dbReference type="PANTHER" id="PTHR30269:SF0">
    <property type="entry name" value="MEMBRANE TRANSPORTER PROTEIN YFCA-RELATED"/>
    <property type="match status" value="1"/>
</dbReference>
<evidence type="ECO:0000313" key="10">
    <source>
        <dbReference type="Proteomes" id="UP000604481"/>
    </source>
</evidence>
<accession>A0A8J7FLB5</accession>
<feature type="transmembrane region" description="Helical" evidence="8">
    <location>
        <begin position="235"/>
        <end position="253"/>
    </location>
</feature>
<comment type="subcellular location">
    <subcellularLocation>
        <location evidence="1 8">Cell membrane</location>
        <topology evidence="1 8">Multi-pass membrane protein</topology>
    </subcellularLocation>
</comment>
<dbReference type="InterPro" id="IPR052017">
    <property type="entry name" value="TSUP"/>
</dbReference>
<name>A0A8J7FLB5_9NEIS</name>
<feature type="transmembrane region" description="Helical" evidence="8">
    <location>
        <begin position="141"/>
        <end position="169"/>
    </location>
</feature>
<proteinExistence type="inferred from homology"/>
<evidence type="ECO:0000256" key="8">
    <source>
        <dbReference type="RuleBase" id="RU363041"/>
    </source>
</evidence>
<feature type="transmembrane region" description="Helical" evidence="8">
    <location>
        <begin position="78"/>
        <end position="98"/>
    </location>
</feature>
<keyword evidence="4 8" id="KW-1003">Cell membrane</keyword>
<evidence type="ECO:0000256" key="4">
    <source>
        <dbReference type="ARBA" id="ARBA00022475"/>
    </source>
</evidence>
<keyword evidence="6 8" id="KW-1133">Transmembrane helix</keyword>
<evidence type="ECO:0000256" key="3">
    <source>
        <dbReference type="ARBA" id="ARBA00022448"/>
    </source>
</evidence>
<keyword evidence="10" id="KW-1185">Reference proteome</keyword>
<dbReference type="GO" id="GO:0005886">
    <property type="term" value="C:plasma membrane"/>
    <property type="evidence" value="ECO:0007669"/>
    <property type="project" value="UniProtKB-SubCell"/>
</dbReference>